<dbReference type="GO" id="GO:0016020">
    <property type="term" value="C:membrane"/>
    <property type="evidence" value="ECO:0007669"/>
    <property type="project" value="InterPro"/>
</dbReference>
<dbReference type="AlphaFoldDB" id="A0A2Z5FV74"/>
<dbReference type="Pfam" id="PF07730">
    <property type="entry name" value="HisKA_3"/>
    <property type="match status" value="1"/>
</dbReference>
<dbReference type="KEGG" id="abas:ACPOL_0898"/>
<reference evidence="6 7" key="1">
    <citation type="journal article" date="2018" name="Front. Microbiol.">
        <title>Hydrolytic Capabilities as a Key to Environmental Success: Chitinolytic and Cellulolytic Acidobacteria From Acidic Sub-arctic Soils and Boreal Peatlands.</title>
        <authorList>
            <person name="Belova S.E."/>
            <person name="Ravin N.V."/>
            <person name="Pankratov T.A."/>
            <person name="Rakitin A.L."/>
            <person name="Ivanova A.A."/>
            <person name="Beletsky A.V."/>
            <person name="Mardanov A.V."/>
            <person name="Sinninghe Damste J.S."/>
            <person name="Dedysh S.N."/>
        </authorList>
    </citation>
    <scope>NUCLEOTIDE SEQUENCE [LARGE SCALE GENOMIC DNA]</scope>
    <source>
        <strain evidence="6 7">SBC82</strain>
    </source>
</reference>
<dbReference type="InterPro" id="IPR050482">
    <property type="entry name" value="Sensor_HK_TwoCompSys"/>
</dbReference>
<evidence type="ECO:0000256" key="2">
    <source>
        <dbReference type="ARBA" id="ARBA00022777"/>
    </source>
</evidence>
<evidence type="ECO:0000256" key="3">
    <source>
        <dbReference type="ARBA" id="ARBA00023012"/>
    </source>
</evidence>
<dbReference type="InterPro" id="IPR036890">
    <property type="entry name" value="HATPase_C_sf"/>
</dbReference>
<name>A0A2Z5FV74_9BACT</name>
<dbReference type="Pfam" id="PF06439">
    <property type="entry name" value="3keto-disac_hyd"/>
    <property type="match status" value="1"/>
</dbReference>
<dbReference type="GO" id="GO:0016787">
    <property type="term" value="F:hydrolase activity"/>
    <property type="evidence" value="ECO:0007669"/>
    <property type="project" value="InterPro"/>
</dbReference>
<organism evidence="6 7">
    <name type="scientific">Acidisarcina polymorpha</name>
    <dbReference type="NCBI Taxonomy" id="2211140"/>
    <lineage>
        <taxon>Bacteria</taxon>
        <taxon>Pseudomonadati</taxon>
        <taxon>Acidobacteriota</taxon>
        <taxon>Terriglobia</taxon>
        <taxon>Terriglobales</taxon>
        <taxon>Acidobacteriaceae</taxon>
        <taxon>Acidisarcina</taxon>
    </lineage>
</organism>
<evidence type="ECO:0000256" key="1">
    <source>
        <dbReference type="ARBA" id="ARBA00022679"/>
    </source>
</evidence>
<dbReference type="SMART" id="SM00387">
    <property type="entry name" value="HATPase_c"/>
    <property type="match status" value="1"/>
</dbReference>
<feature type="transmembrane region" description="Helical" evidence="4">
    <location>
        <begin position="439"/>
        <end position="462"/>
    </location>
</feature>
<dbReference type="Gene3D" id="2.60.120.560">
    <property type="entry name" value="Exo-inulinase, domain 1"/>
    <property type="match status" value="1"/>
</dbReference>
<accession>A0A2Z5FV74</accession>
<dbReference type="PANTHER" id="PTHR24421">
    <property type="entry name" value="NITRATE/NITRITE SENSOR PROTEIN NARX-RELATED"/>
    <property type="match status" value="1"/>
</dbReference>
<dbReference type="InterPro" id="IPR010496">
    <property type="entry name" value="AL/BT2_dom"/>
</dbReference>
<dbReference type="InterPro" id="IPR011712">
    <property type="entry name" value="Sig_transdc_His_kin_sub3_dim/P"/>
</dbReference>
<keyword evidence="4" id="KW-0812">Transmembrane</keyword>
<keyword evidence="3" id="KW-0902">Two-component regulatory system</keyword>
<gene>
    <name evidence="6" type="ORF">ACPOL_0898</name>
</gene>
<evidence type="ECO:0000313" key="6">
    <source>
        <dbReference type="EMBL" id="AXC10255.1"/>
    </source>
</evidence>
<dbReference type="Pfam" id="PF02518">
    <property type="entry name" value="HATPase_c"/>
    <property type="match status" value="1"/>
</dbReference>
<proteinExistence type="predicted"/>
<dbReference type="Gene3D" id="1.20.5.1930">
    <property type="match status" value="1"/>
</dbReference>
<evidence type="ECO:0000256" key="4">
    <source>
        <dbReference type="SAM" id="Phobius"/>
    </source>
</evidence>
<dbReference type="Proteomes" id="UP000253606">
    <property type="component" value="Chromosome"/>
</dbReference>
<keyword evidence="7" id="KW-1185">Reference proteome</keyword>
<evidence type="ECO:0000313" key="7">
    <source>
        <dbReference type="Proteomes" id="UP000253606"/>
    </source>
</evidence>
<keyword evidence="4" id="KW-0472">Membrane</keyword>
<dbReference type="GO" id="GO:0000155">
    <property type="term" value="F:phosphorelay sensor kinase activity"/>
    <property type="evidence" value="ECO:0007669"/>
    <property type="project" value="InterPro"/>
</dbReference>
<protein>
    <submittedName>
        <fullName evidence="6">Two-component system sensor kinase</fullName>
    </submittedName>
</protein>
<dbReference type="InterPro" id="IPR003594">
    <property type="entry name" value="HATPase_dom"/>
</dbReference>
<dbReference type="GO" id="GO:0046983">
    <property type="term" value="F:protein dimerization activity"/>
    <property type="evidence" value="ECO:0007669"/>
    <property type="project" value="InterPro"/>
</dbReference>
<feature type="domain" description="Histidine kinase/HSP90-like ATPase" evidence="5">
    <location>
        <begin position="581"/>
        <end position="673"/>
    </location>
</feature>
<sequence length="687" mass="75249">MVPALALWWFFNSAHPDSPPIHFASLDKRDEWTAYGGTWEAVDGAMRNNSDERGAKLMTGSADWRNYSVEADIQLLGQFGDAGLILRARNEEEGVDAYNGYFAGLRTLDDSLILGRADFGWREYRVVPINPRVNTQTWYHLKFLAYECDFVATATSPSGETTTTAIRNRNCLQSGRFGLKSYATGALWRNVQIRPASRTDEIAMIGPDAPPIGHPADVVGGAAYDSLARNLDPIYRSMQNPRFDSHAVPINNLRLLAPNKRTQVTVRGIVTLTTPVLFIQDSTGGLAISRNDQRLPLEIGDEVEASGDLVLGDFSSVLKDKSIRILWSHSPVPAVVVTASQAATGNFDAVFVEIEGVLERKQEGPNRSLIMTMRSGSENFRVIVGSRGRGSFPWRLQEGSRLRLHGICVVDPTYTHNETPFAVILPAIDDIQVMEGPPWWSTGHIVAGIIVLLLVGLAAQAIHSRVNKMKLRAVFEERERLAHDMHDTLAQSFAGIGFQLQAIRDEVGNEEELREHIDLANDLVRASHEEARRSITALRSNALADSSLLEALDQSARRIVNGGSMQVQTFSKGNPGGISPRVVDAFFRIGQEAIANAVRHSGATTLTIAIAYEQATVRLLVEDNGRGFPVGEDSAGFGIRSMGKRAESIGAVLEIRSSPGNGTSVQLESAPPKRTLSTVWQEYTSKS</sequence>
<dbReference type="EMBL" id="CP030840">
    <property type="protein sequence ID" value="AXC10255.1"/>
    <property type="molecule type" value="Genomic_DNA"/>
</dbReference>
<evidence type="ECO:0000259" key="5">
    <source>
        <dbReference type="SMART" id="SM00387"/>
    </source>
</evidence>
<dbReference type="Gene3D" id="3.30.565.10">
    <property type="entry name" value="Histidine kinase-like ATPase, C-terminal domain"/>
    <property type="match status" value="1"/>
</dbReference>
<dbReference type="CDD" id="cd16917">
    <property type="entry name" value="HATPase_UhpB-NarQ-NarX-like"/>
    <property type="match status" value="1"/>
</dbReference>
<keyword evidence="1" id="KW-0808">Transferase</keyword>
<keyword evidence="2 6" id="KW-0418">Kinase</keyword>
<dbReference type="SUPFAM" id="SSF55874">
    <property type="entry name" value="ATPase domain of HSP90 chaperone/DNA topoisomerase II/histidine kinase"/>
    <property type="match status" value="1"/>
</dbReference>
<keyword evidence="4" id="KW-1133">Transmembrane helix</keyword>
<dbReference type="PANTHER" id="PTHR24421:SF62">
    <property type="entry name" value="SENSORY TRANSDUCTION HISTIDINE KINASE"/>
    <property type="match status" value="1"/>
</dbReference>